<organism evidence="1">
    <name type="scientific">viral metagenome</name>
    <dbReference type="NCBI Taxonomy" id="1070528"/>
    <lineage>
        <taxon>unclassified sequences</taxon>
        <taxon>metagenomes</taxon>
        <taxon>organismal metagenomes</taxon>
    </lineage>
</organism>
<dbReference type="InterPro" id="IPR029052">
    <property type="entry name" value="Metallo-depent_PP-like"/>
</dbReference>
<gene>
    <name evidence="1" type="ORF">MM415A02687_0013</name>
</gene>
<reference evidence="1" key="1">
    <citation type="submission" date="2020-03" db="EMBL/GenBank/DDBJ databases">
        <title>The deep terrestrial virosphere.</title>
        <authorList>
            <person name="Holmfeldt K."/>
            <person name="Nilsson E."/>
            <person name="Simone D."/>
            <person name="Lopez-Fernandez M."/>
            <person name="Wu X."/>
            <person name="de Brujin I."/>
            <person name="Lundin D."/>
            <person name="Andersson A."/>
            <person name="Bertilsson S."/>
            <person name="Dopson M."/>
        </authorList>
    </citation>
    <scope>NUCLEOTIDE SEQUENCE</scope>
    <source>
        <strain evidence="1">MM415A02687</strain>
    </source>
</reference>
<protein>
    <recommendedName>
        <fullName evidence="2">Calcineurin-like phosphoesterase</fullName>
    </recommendedName>
</protein>
<evidence type="ECO:0000313" key="1">
    <source>
        <dbReference type="EMBL" id="QJA72617.1"/>
    </source>
</evidence>
<name>A0A6M3JVD3_9ZZZZ</name>
<dbReference type="EMBL" id="MT141965">
    <property type="protein sequence ID" value="QJA72617.1"/>
    <property type="molecule type" value="Genomic_DNA"/>
</dbReference>
<sequence length="266" mass="30271">MEVARWLAKYTNRNTEFHLHCLGDIHAGTKHCAEEKIKAKVKEIEKDPFAFWIGMGDYGEFITGNDPRWDIAVISDWVRPDDIAESQREWIVNLFRPIARKGIGLLEGNHEDAMRTHFKGDVQSHLCKDLGLPNLGYSCFVRLCFNRTKTDAQQFKCHFQHGSGSAITEGGKIQRLYRGLTAFDAHIYGMGHVHDVTSRNFPYLGLADNDEIKDLTRAAAITGCWVRTYSQGIRANYAEKKGYSPSRLGSPVFNIRPFYREITVEG</sequence>
<dbReference type="SUPFAM" id="SSF56300">
    <property type="entry name" value="Metallo-dependent phosphatases"/>
    <property type="match status" value="1"/>
</dbReference>
<dbReference type="AlphaFoldDB" id="A0A6M3JVD3"/>
<evidence type="ECO:0008006" key="2">
    <source>
        <dbReference type="Google" id="ProtNLM"/>
    </source>
</evidence>
<proteinExistence type="predicted"/>
<accession>A0A6M3JVD3</accession>